<evidence type="ECO:0000259" key="17">
    <source>
        <dbReference type="PROSITE" id="PS51939"/>
    </source>
</evidence>
<dbReference type="GO" id="GO:0007283">
    <property type="term" value="P:spermatogenesis"/>
    <property type="evidence" value="ECO:0007669"/>
    <property type="project" value="UniProtKB-KW"/>
</dbReference>
<feature type="domain" description="RRM" evidence="15">
    <location>
        <begin position="105"/>
        <end position="192"/>
    </location>
</feature>
<feature type="domain" description="XRRM" evidence="17">
    <location>
        <begin position="386"/>
        <end position="497"/>
    </location>
</feature>
<dbReference type="EMBL" id="UFQT01000300">
    <property type="protein sequence ID" value="SSX22980.1"/>
    <property type="molecule type" value="Genomic_DNA"/>
</dbReference>
<dbReference type="InterPro" id="IPR035979">
    <property type="entry name" value="RBD_domain_sf"/>
</dbReference>
<dbReference type="GO" id="GO:0005654">
    <property type="term" value="C:nucleoplasm"/>
    <property type="evidence" value="ECO:0007669"/>
    <property type="project" value="UniProtKB-SubCell"/>
</dbReference>
<evidence type="ECO:0000256" key="5">
    <source>
        <dbReference type="ARBA" id="ARBA00022782"/>
    </source>
</evidence>
<dbReference type="InterPro" id="IPR000504">
    <property type="entry name" value="RRM_dom"/>
</dbReference>
<keyword evidence="11" id="KW-0539">Nucleus</keyword>
<evidence type="ECO:0000259" key="15">
    <source>
        <dbReference type="PROSITE" id="PS50102"/>
    </source>
</evidence>
<dbReference type="CDD" id="cd12290">
    <property type="entry name" value="RRM1_LARP7"/>
    <property type="match status" value="1"/>
</dbReference>
<evidence type="ECO:0000256" key="1">
    <source>
        <dbReference type="ARBA" id="ARBA00004642"/>
    </source>
</evidence>
<evidence type="ECO:0000256" key="3">
    <source>
        <dbReference type="ARBA" id="ARBA00015867"/>
    </source>
</evidence>
<proteinExistence type="inferred from homology"/>
<evidence type="ECO:0000259" key="16">
    <source>
        <dbReference type="PROSITE" id="PS50961"/>
    </source>
</evidence>
<dbReference type="PANTHER" id="PTHR22792">
    <property type="entry name" value="LUPUS LA PROTEIN-RELATED"/>
    <property type="match status" value="1"/>
</dbReference>
<dbReference type="GO" id="GO:0003723">
    <property type="term" value="F:RNA binding"/>
    <property type="evidence" value="ECO:0007669"/>
    <property type="project" value="UniProtKB-UniRule"/>
</dbReference>
<evidence type="ECO:0000256" key="4">
    <source>
        <dbReference type="ARBA" id="ARBA00022664"/>
    </source>
</evidence>
<feature type="domain" description="HTH La-type RNA-binding" evidence="16">
    <location>
        <begin position="9"/>
        <end position="100"/>
    </location>
</feature>
<dbReference type="InterPro" id="IPR002344">
    <property type="entry name" value="Lupus_La"/>
</dbReference>
<name>A0A336LYV2_CULSO</name>
<dbReference type="GO" id="GO:0030154">
    <property type="term" value="P:cell differentiation"/>
    <property type="evidence" value="ECO:0007669"/>
    <property type="project" value="UniProtKB-KW"/>
</dbReference>
<keyword evidence="6" id="KW-0744">Spermatogenesis</keyword>
<evidence type="ECO:0000256" key="9">
    <source>
        <dbReference type="ARBA" id="ARBA00023163"/>
    </source>
</evidence>
<evidence type="ECO:0000256" key="12">
    <source>
        <dbReference type="ARBA" id="ARBA00029640"/>
    </source>
</evidence>
<feature type="compositionally biased region" description="Basic and acidic residues" evidence="14">
    <location>
        <begin position="193"/>
        <end position="229"/>
    </location>
</feature>
<comment type="subcellular location">
    <subcellularLocation>
        <location evidence="1">Nucleus</location>
        <location evidence="1">Nucleoplasm</location>
    </subcellularLocation>
</comment>
<keyword evidence="4" id="KW-0507">mRNA processing</keyword>
<protein>
    <recommendedName>
        <fullName evidence="3">La-related protein 7</fullName>
    </recommendedName>
    <alternativeName>
        <fullName evidence="12">La ribonucleoprotein domain family member 7</fullName>
    </alternativeName>
</protein>
<dbReference type="InterPro" id="IPR045180">
    <property type="entry name" value="La_dom_prot"/>
</dbReference>
<evidence type="ECO:0000256" key="8">
    <source>
        <dbReference type="ARBA" id="ARBA00023015"/>
    </source>
</evidence>
<dbReference type="InterPro" id="IPR036388">
    <property type="entry name" value="WH-like_DNA-bd_sf"/>
</dbReference>
<reference evidence="18" key="1">
    <citation type="submission" date="2018-07" db="EMBL/GenBank/DDBJ databases">
        <authorList>
            <person name="Quirk P.G."/>
            <person name="Krulwich T.A."/>
        </authorList>
    </citation>
    <scope>NUCLEOTIDE SEQUENCE</scope>
</reference>
<dbReference type="PROSITE" id="PS51939">
    <property type="entry name" value="XRRM"/>
    <property type="match status" value="1"/>
</dbReference>
<dbReference type="VEuPathDB" id="VectorBase:CSON007984"/>
<gene>
    <name evidence="18" type="primary">CSON007984</name>
</gene>
<dbReference type="Pfam" id="PF05383">
    <property type="entry name" value="La"/>
    <property type="match status" value="1"/>
</dbReference>
<accession>A0A336LYV2</accession>
<dbReference type="InterPro" id="IPR036390">
    <property type="entry name" value="WH_DNA-bd_sf"/>
</dbReference>
<evidence type="ECO:0000256" key="2">
    <source>
        <dbReference type="ARBA" id="ARBA00008680"/>
    </source>
</evidence>
<evidence type="ECO:0000256" key="11">
    <source>
        <dbReference type="ARBA" id="ARBA00023242"/>
    </source>
</evidence>
<keyword evidence="7 13" id="KW-0694">RNA-binding</keyword>
<dbReference type="PANTHER" id="PTHR22792:SF62">
    <property type="entry name" value="LA-RELATED PROTEIN 7"/>
    <property type="match status" value="1"/>
</dbReference>
<dbReference type="PROSITE" id="PS50102">
    <property type="entry name" value="RRM"/>
    <property type="match status" value="1"/>
</dbReference>
<evidence type="ECO:0000313" key="18">
    <source>
        <dbReference type="EMBL" id="SSX22980.1"/>
    </source>
</evidence>
<keyword evidence="8" id="KW-0805">Transcription regulation</keyword>
<dbReference type="Gene3D" id="1.10.10.10">
    <property type="entry name" value="Winged helix-like DNA-binding domain superfamily/Winged helix DNA-binding domain"/>
    <property type="match status" value="1"/>
</dbReference>
<evidence type="ECO:0000256" key="6">
    <source>
        <dbReference type="ARBA" id="ARBA00022871"/>
    </source>
</evidence>
<dbReference type="PROSITE" id="PS50961">
    <property type="entry name" value="HTH_LA"/>
    <property type="match status" value="1"/>
</dbReference>
<dbReference type="AlphaFoldDB" id="A0A336LYV2"/>
<feature type="compositionally biased region" description="Polar residues" evidence="14">
    <location>
        <begin position="237"/>
        <end position="247"/>
    </location>
</feature>
<evidence type="ECO:0000256" key="14">
    <source>
        <dbReference type="SAM" id="MobiDB-lite"/>
    </source>
</evidence>
<dbReference type="Gene3D" id="3.30.70.330">
    <property type="match status" value="2"/>
</dbReference>
<dbReference type="InterPro" id="IPR006630">
    <property type="entry name" value="La_HTH"/>
</dbReference>
<dbReference type="Pfam" id="PF08777">
    <property type="entry name" value="RRM_3"/>
    <property type="match status" value="1"/>
</dbReference>
<dbReference type="GO" id="GO:0008380">
    <property type="term" value="P:RNA splicing"/>
    <property type="evidence" value="ECO:0007669"/>
    <property type="project" value="UniProtKB-KW"/>
</dbReference>
<dbReference type="GO" id="GO:0006397">
    <property type="term" value="P:mRNA processing"/>
    <property type="evidence" value="ECO:0007669"/>
    <property type="project" value="UniProtKB-KW"/>
</dbReference>
<dbReference type="Pfam" id="PF00076">
    <property type="entry name" value="RRM_1"/>
    <property type="match status" value="1"/>
</dbReference>
<comment type="similarity">
    <text evidence="2">Belongs to the LARP7 family.</text>
</comment>
<feature type="region of interest" description="Disordered" evidence="14">
    <location>
        <begin position="193"/>
        <end position="281"/>
    </location>
</feature>
<dbReference type="SUPFAM" id="SSF46785">
    <property type="entry name" value="Winged helix' DNA-binding domain"/>
    <property type="match status" value="1"/>
</dbReference>
<feature type="region of interest" description="Disordered" evidence="14">
    <location>
        <begin position="359"/>
        <end position="378"/>
    </location>
</feature>
<dbReference type="InterPro" id="IPR034887">
    <property type="entry name" value="LARP7_RRM1"/>
</dbReference>
<evidence type="ECO:0000256" key="10">
    <source>
        <dbReference type="ARBA" id="ARBA00023187"/>
    </source>
</evidence>
<sequence length="503" mass="59285">MEKSEKKYRQRNKQRRNAIRQQMEFYFSDSNLTKDRYLSQLVKNSTDSYVEISEFLKFNKIKSLTESIEDIAKAVTGSELIQLSEDQTKVKRKTDLQVKADADECTLYVESLPKHATHDYVKEIFSRFGTVTYVSLPKYKHSRKIKEFGFVEYENQESVIKAIEAFKQWNGVLVYQDADPNKLQSVVSFNEEQKIEKRNKDKGECEDQGQKRENDEDTEPPNKKMRTESECTENQENESMLNEMTESSAKEDEPEENKSELKTTSESKTSQKKKKTKTVTPITEEKVFDMKIMPKREWKRLRNKYLNLQRERFKEIKQKLQAGRKQQEKKQEKKKPAPTPSKATIKTSSPRKINFYGALPFDKKSGSDENTDDQEVPSRLKKPLFSFEPGLIVNIKFQEPLVDVKEFKQELKNLYFIKYIDVKEGDPEAFVRVDKFASANQLVKFYANSDYQTQILSGEIEQLYWQKMIKDREQKLNKNIKPNKMRGREKLSKKIAQHIRFDE</sequence>
<organism evidence="18">
    <name type="scientific">Culicoides sonorensis</name>
    <name type="common">Biting midge</name>
    <dbReference type="NCBI Taxonomy" id="179676"/>
    <lineage>
        <taxon>Eukaryota</taxon>
        <taxon>Metazoa</taxon>
        <taxon>Ecdysozoa</taxon>
        <taxon>Arthropoda</taxon>
        <taxon>Hexapoda</taxon>
        <taxon>Insecta</taxon>
        <taxon>Pterygota</taxon>
        <taxon>Neoptera</taxon>
        <taxon>Endopterygota</taxon>
        <taxon>Diptera</taxon>
        <taxon>Nematocera</taxon>
        <taxon>Chironomoidea</taxon>
        <taxon>Ceratopogonidae</taxon>
        <taxon>Ceratopogoninae</taxon>
        <taxon>Culicoides</taxon>
        <taxon>Monoculicoides</taxon>
    </lineage>
</organism>
<dbReference type="CDD" id="cd07323">
    <property type="entry name" value="LAM"/>
    <property type="match status" value="1"/>
</dbReference>
<feature type="compositionally biased region" description="Basic and acidic residues" evidence="14">
    <location>
        <begin position="325"/>
        <end position="335"/>
    </location>
</feature>
<dbReference type="InterPro" id="IPR014886">
    <property type="entry name" value="La_xRRM"/>
</dbReference>
<keyword evidence="9" id="KW-0804">Transcription</keyword>
<feature type="compositionally biased region" description="Basic and acidic residues" evidence="14">
    <location>
        <begin position="248"/>
        <end position="265"/>
    </location>
</feature>
<keyword evidence="5" id="KW-0221">Differentiation</keyword>
<dbReference type="SMART" id="SM00715">
    <property type="entry name" value="LA"/>
    <property type="match status" value="1"/>
</dbReference>
<dbReference type="GO" id="GO:1990904">
    <property type="term" value="C:ribonucleoprotein complex"/>
    <property type="evidence" value="ECO:0007669"/>
    <property type="project" value="UniProtKB-UniRule"/>
</dbReference>
<evidence type="ECO:0000256" key="7">
    <source>
        <dbReference type="ARBA" id="ARBA00022884"/>
    </source>
</evidence>
<evidence type="ECO:0000256" key="13">
    <source>
        <dbReference type="PROSITE-ProRule" id="PRU00332"/>
    </source>
</evidence>
<dbReference type="OMA" id="WCSLRNK"/>
<dbReference type="SUPFAM" id="SSF54928">
    <property type="entry name" value="RNA-binding domain, RBD"/>
    <property type="match status" value="1"/>
</dbReference>
<feature type="region of interest" description="Disordered" evidence="14">
    <location>
        <begin position="319"/>
        <end position="347"/>
    </location>
</feature>
<dbReference type="PRINTS" id="PR00302">
    <property type="entry name" value="LUPUSLA"/>
</dbReference>
<dbReference type="SMART" id="SM00360">
    <property type="entry name" value="RRM"/>
    <property type="match status" value="1"/>
</dbReference>
<keyword evidence="10" id="KW-0508">mRNA splicing</keyword>
<dbReference type="InterPro" id="IPR012677">
    <property type="entry name" value="Nucleotide-bd_a/b_plait_sf"/>
</dbReference>